<dbReference type="Proteomes" id="UP001285244">
    <property type="component" value="Unassembled WGS sequence"/>
</dbReference>
<protein>
    <submittedName>
        <fullName evidence="2">S4 domain-containing protein YaaA</fullName>
    </submittedName>
</protein>
<dbReference type="NCBIfam" id="TIGR02988">
    <property type="entry name" value="YaaA_near_RecF"/>
    <property type="match status" value="1"/>
</dbReference>
<evidence type="ECO:0000313" key="2">
    <source>
        <dbReference type="EMBL" id="MDX8418015.1"/>
    </source>
</evidence>
<keyword evidence="3" id="KW-1185">Reference proteome</keyword>
<gene>
    <name evidence="2" type="primary">yaaA</name>
    <name evidence="2" type="ORF">MOZ64_09235</name>
</gene>
<reference evidence="2 3" key="1">
    <citation type="submission" date="2022-03" db="EMBL/GenBank/DDBJ databases">
        <title>Novel taxa within the pig intestine.</title>
        <authorList>
            <person name="Wylensek D."/>
            <person name="Bishof K."/>
            <person name="Afrizal A."/>
            <person name="Clavel T."/>
        </authorList>
    </citation>
    <scope>NUCLEOTIDE SEQUENCE [LARGE SCALE GENOMIC DNA]</scope>
    <source>
        <strain evidence="2 3">Cla-KB-P134</strain>
    </source>
</reference>
<evidence type="ECO:0000256" key="1">
    <source>
        <dbReference type="PROSITE-ProRule" id="PRU00182"/>
    </source>
</evidence>
<dbReference type="PROSITE" id="PS50889">
    <property type="entry name" value="S4"/>
    <property type="match status" value="1"/>
</dbReference>
<proteinExistence type="predicted"/>
<accession>A0ABU4WR60</accession>
<dbReference type="SUPFAM" id="SSF55174">
    <property type="entry name" value="Alpha-L RNA-binding motif"/>
    <property type="match status" value="1"/>
</dbReference>
<dbReference type="Gene3D" id="3.10.290.10">
    <property type="entry name" value="RNA-binding S4 domain"/>
    <property type="match status" value="1"/>
</dbReference>
<comment type="caution">
    <text evidence="2">The sequence shown here is derived from an EMBL/GenBank/DDBJ whole genome shotgun (WGS) entry which is preliminary data.</text>
</comment>
<evidence type="ECO:0000313" key="3">
    <source>
        <dbReference type="Proteomes" id="UP001285244"/>
    </source>
</evidence>
<name>A0ABU4WR60_9FIRM</name>
<dbReference type="CDD" id="cd00165">
    <property type="entry name" value="S4"/>
    <property type="match status" value="1"/>
</dbReference>
<dbReference type="Pfam" id="PF13275">
    <property type="entry name" value="S4_2"/>
    <property type="match status" value="1"/>
</dbReference>
<organism evidence="2 3">
    <name type="scientific">Absicoccus intestinalis</name>
    <dbReference type="NCBI Taxonomy" id="2926319"/>
    <lineage>
        <taxon>Bacteria</taxon>
        <taxon>Bacillati</taxon>
        <taxon>Bacillota</taxon>
        <taxon>Erysipelotrichia</taxon>
        <taxon>Erysipelotrichales</taxon>
        <taxon>Erysipelotrichaceae</taxon>
        <taxon>Absicoccus</taxon>
    </lineage>
</organism>
<dbReference type="InterPro" id="IPR036986">
    <property type="entry name" value="S4_RNA-bd_sf"/>
</dbReference>
<keyword evidence="1" id="KW-0694">RNA-binding</keyword>
<dbReference type="EMBL" id="JALBUS010000016">
    <property type="protein sequence ID" value="MDX8418015.1"/>
    <property type="molecule type" value="Genomic_DNA"/>
</dbReference>
<sequence length="69" mass="7898">MSMHFTLENEYITLSQLLKACDVLPTGGMVKAYLADHYVLVNGEKENRRGRKLYANDVVEIDGQRIQIQ</sequence>
<dbReference type="InterPro" id="IPR014330">
    <property type="entry name" value="RNA-bd_S4-rel_YaaA"/>
</dbReference>